<dbReference type="PANTHER" id="PTHR11552:SF147">
    <property type="entry name" value="CHOLINE DEHYDROGENASE, MITOCHONDRIAL"/>
    <property type="match status" value="1"/>
</dbReference>
<evidence type="ECO:0000259" key="8">
    <source>
        <dbReference type="PROSITE" id="PS00624"/>
    </source>
</evidence>
<dbReference type="InterPro" id="IPR036188">
    <property type="entry name" value="FAD/NAD-bd_sf"/>
</dbReference>
<sequence length="549" mass="59508">MAETGTQIWDFIIVGAGSAGCVLANRLSADPTSRVLLIEAGGRDNSMMIQMPGGIAQIIPPDKASPFDWGFWTEPQTAMNDRKLYWPRGRALGGSSSINGMVYIRGHSSDYDRWAQLGLTGWGWADVLPYFRKAEDSDRGENEFHGTGGPLHTSTRGALPHILNDVFLDAAEQAGYSRTSDFNGPQFEGAGFYDATIKNGSRFSAAKAYLTPAVKARPNLEIRDNVQVERVTFDGRRADGIAYKRAGRAETARAREVILCGGAVNSPQLLMLSGIGPAAHLKAMGVPVLHDSPDVGGNLQDHLDMIVQYDCSQPITLNGNSTLVNKIRALGQWVFGKTGNGAHMPTPTGAFLSSREGLAAPDLQIHFMPYRGAPHGRGAMNPSHGYQMHICQLRPESRGTVRLASPDPLAHPAIDPRYLTAPEDVETLYRGVEMAREIGRQPAFDAYRIRETWPGEAGRDRQSTIAAMREWGETIYHPVGTCRMGVDADAVVDGHLRVNGVEGLRVVDASVMPYLVSGNTNAPTIMVAEKAADLIAERRILARKLGIAA</sequence>
<dbReference type="RefSeq" id="WP_152577909.1">
    <property type="nucleotide sequence ID" value="NZ_JAATJI010000002.1"/>
</dbReference>
<dbReference type="PIRSF" id="PIRSF000137">
    <property type="entry name" value="Alcohol_oxidase"/>
    <property type="match status" value="1"/>
</dbReference>
<evidence type="ECO:0000256" key="1">
    <source>
        <dbReference type="ARBA" id="ARBA00001974"/>
    </source>
</evidence>
<protein>
    <submittedName>
        <fullName evidence="9">Choline dehydrogenase</fullName>
        <ecNumber evidence="9">1.1.99.1</ecNumber>
    </submittedName>
</protein>
<gene>
    <name evidence="9" type="ORF">F3168_09240</name>
</gene>
<dbReference type="Proteomes" id="UP000481327">
    <property type="component" value="Unassembled WGS sequence"/>
</dbReference>
<dbReference type="InterPro" id="IPR012132">
    <property type="entry name" value="GMC_OxRdtase"/>
</dbReference>
<comment type="caution">
    <text evidence="9">The sequence shown here is derived from an EMBL/GenBank/DDBJ whole genome shotgun (WGS) entry which is preliminary data.</text>
</comment>
<dbReference type="PANTHER" id="PTHR11552">
    <property type="entry name" value="GLUCOSE-METHANOL-CHOLINE GMC OXIDOREDUCTASE"/>
    <property type="match status" value="1"/>
</dbReference>
<dbReference type="AlphaFoldDB" id="A0A7C9KWZ6"/>
<dbReference type="Gene3D" id="3.30.560.10">
    <property type="entry name" value="Glucose Oxidase, domain 3"/>
    <property type="match status" value="1"/>
</dbReference>
<evidence type="ECO:0000256" key="2">
    <source>
        <dbReference type="ARBA" id="ARBA00010790"/>
    </source>
</evidence>
<keyword evidence="4 5" id="KW-0274">FAD</keyword>
<comment type="similarity">
    <text evidence="2 6">Belongs to the GMC oxidoreductase family.</text>
</comment>
<dbReference type="GO" id="GO:0008812">
    <property type="term" value="F:choline dehydrogenase activity"/>
    <property type="evidence" value="ECO:0007669"/>
    <property type="project" value="UniProtKB-EC"/>
</dbReference>
<organism evidence="9 10">
    <name type="scientific">Sandarakinorhabdus fusca</name>
    <dbReference type="NCBI Taxonomy" id="1439888"/>
    <lineage>
        <taxon>Bacteria</taxon>
        <taxon>Pseudomonadati</taxon>
        <taxon>Pseudomonadota</taxon>
        <taxon>Alphaproteobacteria</taxon>
        <taxon>Sphingomonadales</taxon>
        <taxon>Sphingosinicellaceae</taxon>
        <taxon>Sandarakinorhabdus</taxon>
    </lineage>
</organism>
<feature type="domain" description="Glucose-methanol-choline oxidoreductase N-terminal" evidence="8">
    <location>
        <begin position="262"/>
        <end position="276"/>
    </location>
</feature>
<feature type="domain" description="Glucose-methanol-choline oxidoreductase N-terminal" evidence="7">
    <location>
        <begin position="89"/>
        <end position="112"/>
    </location>
</feature>
<name>A0A7C9KWZ6_9SPHN</name>
<dbReference type="PROSITE" id="PS00623">
    <property type="entry name" value="GMC_OXRED_1"/>
    <property type="match status" value="1"/>
</dbReference>
<dbReference type="GO" id="GO:0050660">
    <property type="term" value="F:flavin adenine dinucleotide binding"/>
    <property type="evidence" value="ECO:0007669"/>
    <property type="project" value="InterPro"/>
</dbReference>
<dbReference type="SUPFAM" id="SSF51905">
    <property type="entry name" value="FAD/NAD(P)-binding domain"/>
    <property type="match status" value="1"/>
</dbReference>
<dbReference type="Pfam" id="PF05199">
    <property type="entry name" value="GMC_oxred_C"/>
    <property type="match status" value="1"/>
</dbReference>
<comment type="cofactor">
    <cofactor evidence="1 5">
        <name>FAD</name>
        <dbReference type="ChEBI" id="CHEBI:57692"/>
    </cofactor>
</comment>
<dbReference type="SUPFAM" id="SSF54373">
    <property type="entry name" value="FAD-linked reductases, C-terminal domain"/>
    <property type="match status" value="1"/>
</dbReference>
<evidence type="ECO:0000256" key="6">
    <source>
        <dbReference type="RuleBase" id="RU003968"/>
    </source>
</evidence>
<feature type="binding site" evidence="5">
    <location>
        <position position="228"/>
    </location>
    <ligand>
        <name>FAD</name>
        <dbReference type="ChEBI" id="CHEBI:57692"/>
    </ligand>
</feature>
<dbReference type="Pfam" id="PF00732">
    <property type="entry name" value="GMC_oxred_N"/>
    <property type="match status" value="1"/>
</dbReference>
<dbReference type="GO" id="GO:0016020">
    <property type="term" value="C:membrane"/>
    <property type="evidence" value="ECO:0007669"/>
    <property type="project" value="TreeGrafter"/>
</dbReference>
<evidence type="ECO:0000256" key="5">
    <source>
        <dbReference type="PIRSR" id="PIRSR000137-2"/>
    </source>
</evidence>
<keyword evidence="3 6" id="KW-0285">Flavoprotein</keyword>
<accession>A0A7C9KWZ6</accession>
<reference evidence="9 10" key="1">
    <citation type="submission" date="2019-09" db="EMBL/GenBank/DDBJ databases">
        <title>Polymorphobacter sp. isolated from a lake in China.</title>
        <authorList>
            <person name="Liu Z."/>
        </authorList>
    </citation>
    <scope>NUCLEOTIDE SEQUENCE [LARGE SCALE GENOMIC DNA]</scope>
    <source>
        <strain evidence="9 10">D40P</strain>
    </source>
</reference>
<dbReference type="GO" id="GO:0019285">
    <property type="term" value="P:glycine betaine biosynthetic process from choline"/>
    <property type="evidence" value="ECO:0007669"/>
    <property type="project" value="TreeGrafter"/>
</dbReference>
<dbReference type="NCBIfam" id="NF002550">
    <property type="entry name" value="PRK02106.1"/>
    <property type="match status" value="1"/>
</dbReference>
<evidence type="ECO:0000313" key="10">
    <source>
        <dbReference type="Proteomes" id="UP000481327"/>
    </source>
</evidence>
<proteinExistence type="inferred from homology"/>
<evidence type="ECO:0000313" key="9">
    <source>
        <dbReference type="EMBL" id="MQT17445.1"/>
    </source>
</evidence>
<dbReference type="InterPro" id="IPR000172">
    <property type="entry name" value="GMC_OxRdtase_N"/>
</dbReference>
<evidence type="ECO:0000256" key="3">
    <source>
        <dbReference type="ARBA" id="ARBA00022630"/>
    </source>
</evidence>
<feature type="binding site" evidence="5">
    <location>
        <begin position="99"/>
        <end position="102"/>
    </location>
    <ligand>
        <name>FAD</name>
        <dbReference type="ChEBI" id="CHEBI:57692"/>
    </ligand>
</feature>
<dbReference type="InterPro" id="IPR007867">
    <property type="entry name" value="GMC_OxRtase_C"/>
</dbReference>
<dbReference type="EC" id="1.1.99.1" evidence="9"/>
<keyword evidence="10" id="KW-1185">Reference proteome</keyword>
<dbReference type="EMBL" id="WIOL01000003">
    <property type="protein sequence ID" value="MQT17445.1"/>
    <property type="molecule type" value="Genomic_DNA"/>
</dbReference>
<evidence type="ECO:0000259" key="7">
    <source>
        <dbReference type="PROSITE" id="PS00623"/>
    </source>
</evidence>
<evidence type="ECO:0000256" key="4">
    <source>
        <dbReference type="ARBA" id="ARBA00022827"/>
    </source>
</evidence>
<keyword evidence="9" id="KW-0560">Oxidoreductase</keyword>
<dbReference type="PROSITE" id="PS00624">
    <property type="entry name" value="GMC_OXRED_2"/>
    <property type="match status" value="1"/>
</dbReference>
<dbReference type="Gene3D" id="3.50.50.60">
    <property type="entry name" value="FAD/NAD(P)-binding domain"/>
    <property type="match status" value="1"/>
</dbReference>